<proteinExistence type="predicted"/>
<name>A0A5N6QGL8_9ROSI</name>
<sequence>MGNRENSSASSSATALSALLTAKLRKCCKFPSPSLTCLRLDTENSHIGVWQKRAGHRSDSNWVMMVELGGKNGRGMAEENLPLSRTGEMEGPEVGDGNHGRDEEQRLALQMVEELLNIN</sequence>
<reference evidence="2 3" key="1">
    <citation type="submission" date="2019-06" db="EMBL/GenBank/DDBJ databases">
        <title>A chromosomal-level reference genome of Carpinus fangiana (Coryloideae, Betulaceae).</title>
        <authorList>
            <person name="Yang X."/>
            <person name="Wang Z."/>
            <person name="Zhang L."/>
            <person name="Hao G."/>
            <person name="Liu J."/>
            <person name="Yang Y."/>
        </authorList>
    </citation>
    <scope>NUCLEOTIDE SEQUENCE [LARGE SCALE GENOMIC DNA]</scope>
    <source>
        <strain evidence="2">Cfa_2016G</strain>
        <tissue evidence="2">Leaf</tissue>
    </source>
</reference>
<protein>
    <submittedName>
        <fullName evidence="2">Uncharacterized protein</fullName>
    </submittedName>
</protein>
<evidence type="ECO:0000313" key="2">
    <source>
        <dbReference type="EMBL" id="KAE7997333.1"/>
    </source>
</evidence>
<evidence type="ECO:0000256" key="1">
    <source>
        <dbReference type="SAM" id="MobiDB-lite"/>
    </source>
</evidence>
<accession>A0A5N6QGL8</accession>
<dbReference type="AlphaFoldDB" id="A0A5N6QGL8"/>
<feature type="region of interest" description="Disordered" evidence="1">
    <location>
        <begin position="73"/>
        <end position="100"/>
    </location>
</feature>
<keyword evidence="3" id="KW-1185">Reference proteome</keyword>
<organism evidence="2 3">
    <name type="scientific">Carpinus fangiana</name>
    <dbReference type="NCBI Taxonomy" id="176857"/>
    <lineage>
        <taxon>Eukaryota</taxon>
        <taxon>Viridiplantae</taxon>
        <taxon>Streptophyta</taxon>
        <taxon>Embryophyta</taxon>
        <taxon>Tracheophyta</taxon>
        <taxon>Spermatophyta</taxon>
        <taxon>Magnoliopsida</taxon>
        <taxon>eudicotyledons</taxon>
        <taxon>Gunneridae</taxon>
        <taxon>Pentapetalae</taxon>
        <taxon>rosids</taxon>
        <taxon>fabids</taxon>
        <taxon>Fagales</taxon>
        <taxon>Betulaceae</taxon>
        <taxon>Carpinus</taxon>
    </lineage>
</organism>
<dbReference type="OrthoDB" id="1920676at2759"/>
<gene>
    <name evidence="2" type="ORF">FH972_001978</name>
</gene>
<dbReference type="Proteomes" id="UP000327013">
    <property type="component" value="Chromosome 1"/>
</dbReference>
<dbReference type="EMBL" id="CM017321">
    <property type="protein sequence ID" value="KAE7997333.1"/>
    <property type="molecule type" value="Genomic_DNA"/>
</dbReference>
<evidence type="ECO:0000313" key="3">
    <source>
        <dbReference type="Proteomes" id="UP000327013"/>
    </source>
</evidence>